<dbReference type="AlphaFoldDB" id="A0A6J4LZZ0"/>
<evidence type="ECO:0000256" key="4">
    <source>
        <dbReference type="ARBA" id="ARBA00023136"/>
    </source>
</evidence>
<dbReference type="InterPro" id="IPR011701">
    <property type="entry name" value="MFS"/>
</dbReference>
<dbReference type="PANTHER" id="PTHR11360:SF284">
    <property type="entry name" value="EG:103B4.3 PROTEIN-RELATED"/>
    <property type="match status" value="1"/>
</dbReference>
<evidence type="ECO:0000256" key="3">
    <source>
        <dbReference type="ARBA" id="ARBA00022989"/>
    </source>
</evidence>
<feature type="transmembrane region" description="Helical" evidence="5">
    <location>
        <begin position="84"/>
        <end position="102"/>
    </location>
</feature>
<dbReference type="GO" id="GO:0022857">
    <property type="term" value="F:transmembrane transporter activity"/>
    <property type="evidence" value="ECO:0007669"/>
    <property type="project" value="InterPro"/>
</dbReference>
<dbReference type="PROSITE" id="PS50850">
    <property type="entry name" value="MFS"/>
    <property type="match status" value="1"/>
</dbReference>
<feature type="transmembrane region" description="Helical" evidence="5">
    <location>
        <begin position="114"/>
        <end position="135"/>
    </location>
</feature>
<feature type="transmembrane region" description="Helical" evidence="5">
    <location>
        <begin position="304"/>
        <end position="326"/>
    </location>
</feature>
<feature type="transmembrane region" description="Helical" evidence="5">
    <location>
        <begin position="53"/>
        <end position="72"/>
    </location>
</feature>
<reference evidence="7" key="1">
    <citation type="submission" date="2020-02" db="EMBL/GenBank/DDBJ databases">
        <authorList>
            <person name="Meier V. D."/>
        </authorList>
    </citation>
    <scope>NUCLEOTIDE SEQUENCE</scope>
    <source>
        <strain evidence="7">AVDCRST_MAG16</strain>
    </source>
</reference>
<dbReference type="EMBL" id="CADCUE010000187">
    <property type="protein sequence ID" value="CAA9346237.1"/>
    <property type="molecule type" value="Genomic_DNA"/>
</dbReference>
<organism evidence="7">
    <name type="scientific">uncultured Frankineae bacterium</name>
    <dbReference type="NCBI Taxonomy" id="437475"/>
    <lineage>
        <taxon>Bacteria</taxon>
        <taxon>Bacillati</taxon>
        <taxon>Actinomycetota</taxon>
        <taxon>Actinomycetes</taxon>
        <taxon>Frankiales</taxon>
        <taxon>environmental samples</taxon>
    </lineage>
</organism>
<feature type="transmembrane region" description="Helical" evidence="5">
    <location>
        <begin position="20"/>
        <end position="41"/>
    </location>
</feature>
<keyword evidence="2 5" id="KW-0812">Transmembrane</keyword>
<feature type="transmembrane region" description="Helical" evidence="5">
    <location>
        <begin position="142"/>
        <end position="167"/>
    </location>
</feature>
<evidence type="ECO:0000313" key="7">
    <source>
        <dbReference type="EMBL" id="CAA9346237.1"/>
    </source>
</evidence>
<dbReference type="PANTHER" id="PTHR11360">
    <property type="entry name" value="MONOCARBOXYLATE TRANSPORTER"/>
    <property type="match status" value="1"/>
</dbReference>
<evidence type="ECO:0000256" key="5">
    <source>
        <dbReference type="SAM" id="Phobius"/>
    </source>
</evidence>
<feature type="transmembrane region" description="Helical" evidence="5">
    <location>
        <begin position="367"/>
        <end position="388"/>
    </location>
</feature>
<accession>A0A6J4LZZ0</accession>
<protein>
    <submittedName>
        <fullName evidence="7">Uncharacterized MFS-type transporter</fullName>
    </submittedName>
</protein>
<dbReference type="SUPFAM" id="SSF103473">
    <property type="entry name" value="MFS general substrate transporter"/>
    <property type="match status" value="1"/>
</dbReference>
<dbReference type="InterPro" id="IPR050327">
    <property type="entry name" value="Proton-linked_MCT"/>
</dbReference>
<comment type="subcellular location">
    <subcellularLocation>
        <location evidence="1">Cell membrane</location>
        <topology evidence="1">Multi-pass membrane protein</topology>
    </subcellularLocation>
</comment>
<proteinExistence type="predicted"/>
<feature type="transmembrane region" description="Helical" evidence="5">
    <location>
        <begin position="338"/>
        <end position="361"/>
    </location>
</feature>
<gene>
    <name evidence="7" type="ORF">AVDCRST_MAG16-2071</name>
</gene>
<evidence type="ECO:0000256" key="1">
    <source>
        <dbReference type="ARBA" id="ARBA00004651"/>
    </source>
</evidence>
<feature type="transmembrane region" description="Helical" evidence="5">
    <location>
        <begin position="173"/>
        <end position="193"/>
    </location>
</feature>
<name>A0A6J4LZZ0_9ACTN</name>
<evidence type="ECO:0000259" key="6">
    <source>
        <dbReference type="PROSITE" id="PS50850"/>
    </source>
</evidence>
<keyword evidence="4 5" id="KW-0472">Membrane</keyword>
<dbReference type="Gene3D" id="1.20.1250.20">
    <property type="entry name" value="MFS general substrate transporter like domains"/>
    <property type="match status" value="2"/>
</dbReference>
<evidence type="ECO:0000256" key="2">
    <source>
        <dbReference type="ARBA" id="ARBA00022692"/>
    </source>
</evidence>
<feature type="transmembrane region" description="Helical" evidence="5">
    <location>
        <begin position="247"/>
        <end position="268"/>
    </location>
</feature>
<dbReference type="InterPro" id="IPR036259">
    <property type="entry name" value="MFS_trans_sf"/>
</dbReference>
<feature type="transmembrane region" description="Helical" evidence="5">
    <location>
        <begin position="214"/>
        <end position="235"/>
    </location>
</feature>
<feature type="domain" description="Major facilitator superfamily (MFS) profile" evidence="6">
    <location>
        <begin position="17"/>
        <end position="397"/>
    </location>
</feature>
<dbReference type="GO" id="GO:0005886">
    <property type="term" value="C:plasma membrane"/>
    <property type="evidence" value="ECO:0007669"/>
    <property type="project" value="UniProtKB-SubCell"/>
</dbReference>
<dbReference type="InterPro" id="IPR020846">
    <property type="entry name" value="MFS_dom"/>
</dbReference>
<dbReference type="Pfam" id="PF07690">
    <property type="entry name" value="MFS_1"/>
    <property type="match status" value="1"/>
</dbReference>
<feature type="transmembrane region" description="Helical" evidence="5">
    <location>
        <begin position="280"/>
        <end position="298"/>
    </location>
</feature>
<sequence length="401" mass="39746">MHAPPAQGELDGPAAWRTVAVAFTAMFTTFGIAYSFGAFLLPISSELDTGRGATAVVFSLTTLAFFGLGGLSGPAVDRIGPRRVVLVGAASLGLGLLLTSRATSLWQACVGHGLGVGLAVACCYVPLVAVVGGWFERRRTVAVGVAVSGIGLGTLVSAPAAAALIGAVGWRDAYLVLGAGGVLVLLACAALVQPAPVTVGAVSVPLLPRLRSRAYATLYTAGLLLSIALFVPFVHLPSYAESRGSSAVAAAALVGVIGAASIVGRLALGALAGRAGVLRTYQACFVLMAGSFALWLGAPSYARLVVFAVLLGVGYGGFVALGPPLVAEVFGVQGLGSLLGVLYTSAALGSAVGPPLAGVLIGDGDGYGTAVLCSLVVAGLAAALATRVRPAAVEPGRRAAA</sequence>
<keyword evidence="3 5" id="KW-1133">Transmembrane helix</keyword>